<evidence type="ECO:0000256" key="3">
    <source>
        <dbReference type="SAM" id="Phobius"/>
    </source>
</evidence>
<evidence type="ECO:0000313" key="5">
    <source>
        <dbReference type="Proteomes" id="UP000468638"/>
    </source>
</evidence>
<name>A0A6I5A3P4_9BACI</name>
<dbReference type="SUPFAM" id="SSF63817">
    <property type="entry name" value="Sortase"/>
    <property type="match status" value="1"/>
</dbReference>
<dbReference type="InterPro" id="IPR023365">
    <property type="entry name" value="Sortase_dom-sf"/>
</dbReference>
<evidence type="ECO:0000256" key="1">
    <source>
        <dbReference type="ARBA" id="ARBA00022801"/>
    </source>
</evidence>
<dbReference type="CDD" id="cd06166">
    <property type="entry name" value="Sortase_D_2"/>
    <property type="match status" value="1"/>
</dbReference>
<accession>A0A6I5A3P4</accession>
<dbReference type="Pfam" id="PF04203">
    <property type="entry name" value="Sortase"/>
    <property type="match status" value="1"/>
</dbReference>
<feature type="active site" description="Acyl-thioester intermediate" evidence="2">
    <location>
        <position position="205"/>
    </location>
</feature>
<protein>
    <submittedName>
        <fullName evidence="4">Sortase</fullName>
    </submittedName>
</protein>
<keyword evidence="1" id="KW-0378">Hydrolase</keyword>
<evidence type="ECO:0000256" key="2">
    <source>
        <dbReference type="PIRSR" id="PIRSR605754-1"/>
    </source>
</evidence>
<organism evidence="4 5">
    <name type="scientific">Pontibacillus yanchengensis</name>
    <dbReference type="NCBI Taxonomy" id="462910"/>
    <lineage>
        <taxon>Bacteria</taxon>
        <taxon>Bacillati</taxon>
        <taxon>Bacillota</taxon>
        <taxon>Bacilli</taxon>
        <taxon>Bacillales</taxon>
        <taxon>Bacillaceae</taxon>
        <taxon>Pontibacillus</taxon>
    </lineage>
</organism>
<keyword evidence="3" id="KW-1133">Transmembrane helix</keyword>
<keyword evidence="3" id="KW-0472">Membrane</keyword>
<sequence length="225" mass="24903">MEGRKNRLSIRSLMKWIALLFIVIGIGVISFPFVQNQYVAYEQYKLLHHLEAEGVEEVSGEESLTQRYEELNAILDQESASATSTETVEKPSKDLIGKMEISSINLELPILNGASMENLKVAVGRMSGTGIPGEVGNTALAAHRSYKYGKLFNRLDEVKIGDSIHIETGTHSYAYQVENVFRVLPTDLSVLKQPETGSILTLITCDPIQDPTHRLIVQASLVKTS</sequence>
<feature type="transmembrane region" description="Helical" evidence="3">
    <location>
        <begin position="12"/>
        <end position="34"/>
    </location>
</feature>
<feature type="active site" description="Proton donor/acceptor" evidence="2">
    <location>
        <position position="143"/>
    </location>
</feature>
<dbReference type="Gene3D" id="2.40.260.10">
    <property type="entry name" value="Sortase"/>
    <property type="match status" value="1"/>
</dbReference>
<gene>
    <name evidence="4" type="ORF">GLW05_13115</name>
</gene>
<evidence type="ECO:0000313" key="4">
    <source>
        <dbReference type="EMBL" id="MYL34531.1"/>
    </source>
</evidence>
<dbReference type="GO" id="GO:0016787">
    <property type="term" value="F:hydrolase activity"/>
    <property type="evidence" value="ECO:0007669"/>
    <property type="project" value="UniProtKB-KW"/>
</dbReference>
<dbReference type="InterPro" id="IPR042000">
    <property type="entry name" value="Sortase_D_2"/>
</dbReference>
<proteinExistence type="predicted"/>
<comment type="caution">
    <text evidence="4">The sequence shown here is derived from an EMBL/GenBank/DDBJ whole genome shotgun (WGS) entry which is preliminary data.</text>
</comment>
<dbReference type="EMBL" id="WMEQ01000009">
    <property type="protein sequence ID" value="MYL34531.1"/>
    <property type="molecule type" value="Genomic_DNA"/>
</dbReference>
<dbReference type="InterPro" id="IPR005754">
    <property type="entry name" value="Sortase"/>
</dbReference>
<dbReference type="Proteomes" id="UP000468638">
    <property type="component" value="Unassembled WGS sequence"/>
</dbReference>
<dbReference type="AlphaFoldDB" id="A0A6I5A3P4"/>
<reference evidence="4 5" key="1">
    <citation type="submission" date="2019-11" db="EMBL/GenBank/DDBJ databases">
        <title>Genome sequences of 17 halophilic strains isolated from different environments.</title>
        <authorList>
            <person name="Furrow R.E."/>
        </authorList>
    </citation>
    <scope>NUCLEOTIDE SEQUENCE [LARGE SCALE GENOMIC DNA]</scope>
    <source>
        <strain evidence="4 5">22514_16_FS</strain>
    </source>
</reference>
<keyword evidence="3" id="KW-0812">Transmembrane</keyword>
<dbReference type="NCBIfam" id="TIGR01076">
    <property type="entry name" value="sortase_fam"/>
    <property type="match status" value="1"/>
</dbReference>